<dbReference type="EMBL" id="LZTJ01000012">
    <property type="protein sequence ID" value="OBP76569.1"/>
    <property type="molecule type" value="Genomic_DNA"/>
</dbReference>
<organism evidence="1 2">
    <name type="scientific">Rhizobium loti</name>
    <name type="common">Mesorhizobium loti</name>
    <dbReference type="NCBI Taxonomy" id="381"/>
    <lineage>
        <taxon>Bacteria</taxon>
        <taxon>Pseudomonadati</taxon>
        <taxon>Pseudomonadota</taxon>
        <taxon>Alphaproteobacteria</taxon>
        <taxon>Hyphomicrobiales</taxon>
        <taxon>Phyllobacteriaceae</taxon>
        <taxon>Mesorhizobium</taxon>
    </lineage>
</organism>
<protein>
    <submittedName>
        <fullName evidence="1">Uncharacterized protein</fullName>
    </submittedName>
</protein>
<gene>
    <name evidence="1" type="ORF">BAE39_10660</name>
</gene>
<sequence>MGAVIDFYKGSRSISQSKMLPPDDPDWKLTQLVDESRRLKIRICELDRLIDRELAWSDEPLLDG</sequence>
<dbReference type="Proteomes" id="UP000093748">
    <property type="component" value="Unassembled WGS sequence"/>
</dbReference>
<evidence type="ECO:0000313" key="2">
    <source>
        <dbReference type="Proteomes" id="UP000093748"/>
    </source>
</evidence>
<evidence type="ECO:0000313" key="1">
    <source>
        <dbReference type="EMBL" id="OBP76569.1"/>
    </source>
</evidence>
<proteinExistence type="predicted"/>
<accession>A0A1A5J665</accession>
<dbReference type="AlphaFoldDB" id="A0A1A5J665"/>
<name>A0A1A5J665_RHILI</name>
<comment type="caution">
    <text evidence="1">The sequence shown here is derived from an EMBL/GenBank/DDBJ whole genome shotgun (WGS) entry which is preliminary data.</text>
</comment>
<reference evidence="2" key="1">
    <citation type="submission" date="2016-06" db="EMBL/GenBank/DDBJ databases">
        <title>NZP2037 Pacbio-Illumina hybrid assembly.</title>
        <authorList>
            <person name="Ramsay J.P."/>
        </authorList>
    </citation>
    <scope>NUCLEOTIDE SEQUENCE [LARGE SCALE GENOMIC DNA]</scope>
    <source>
        <strain evidence="2">R7ANS::ICEMlSym2042</strain>
    </source>
</reference>